<protein>
    <submittedName>
        <fullName evidence="5">Alginate lyase-like protein</fullName>
    </submittedName>
</protein>
<evidence type="ECO:0000259" key="4">
    <source>
        <dbReference type="Pfam" id="PF05426"/>
    </source>
</evidence>
<comment type="caution">
    <text evidence="5">The sequence shown here is derived from an EMBL/GenBank/DDBJ whole genome shotgun (WGS) entry which is preliminary data.</text>
</comment>
<dbReference type="InterPro" id="IPR008397">
    <property type="entry name" value="Alginate_lyase_dom"/>
</dbReference>
<dbReference type="GO" id="GO:0042597">
    <property type="term" value="C:periplasmic space"/>
    <property type="evidence" value="ECO:0007669"/>
    <property type="project" value="InterPro"/>
</dbReference>
<evidence type="ECO:0000256" key="1">
    <source>
        <dbReference type="ARBA" id="ARBA00022729"/>
    </source>
</evidence>
<dbReference type="SUPFAM" id="SSF48230">
    <property type="entry name" value="Chondroitin AC/alginate lyase"/>
    <property type="match status" value="1"/>
</dbReference>
<gene>
    <name evidence="5" type="ORF">C1H76_5776</name>
</gene>
<evidence type="ECO:0000313" key="6">
    <source>
        <dbReference type="Proteomes" id="UP000308133"/>
    </source>
</evidence>
<accession>A0A4U7B1E3</accession>
<keyword evidence="2 5" id="KW-0456">Lyase</keyword>
<evidence type="ECO:0000313" key="5">
    <source>
        <dbReference type="EMBL" id="TKX21884.1"/>
    </source>
</evidence>
<feature type="domain" description="Alginate lyase" evidence="4">
    <location>
        <begin position="102"/>
        <end position="244"/>
    </location>
</feature>
<feature type="chain" id="PRO_5020638747" evidence="3">
    <location>
        <begin position="23"/>
        <end position="401"/>
    </location>
</feature>
<organism evidence="5 6">
    <name type="scientific">Elsinoe australis</name>
    <dbReference type="NCBI Taxonomy" id="40998"/>
    <lineage>
        <taxon>Eukaryota</taxon>
        <taxon>Fungi</taxon>
        <taxon>Dikarya</taxon>
        <taxon>Ascomycota</taxon>
        <taxon>Pezizomycotina</taxon>
        <taxon>Dothideomycetes</taxon>
        <taxon>Dothideomycetidae</taxon>
        <taxon>Myriangiales</taxon>
        <taxon>Elsinoaceae</taxon>
        <taxon>Elsinoe</taxon>
    </lineage>
</organism>
<keyword evidence="1 3" id="KW-0732">Signal</keyword>
<feature type="signal peptide" evidence="3">
    <location>
        <begin position="1"/>
        <end position="22"/>
    </location>
</feature>
<reference evidence="5 6" key="1">
    <citation type="submission" date="2018-02" db="EMBL/GenBank/DDBJ databases">
        <title>Draft genome sequences of Elsinoe sp., causing black scab on jojoba.</title>
        <authorList>
            <person name="Stodart B."/>
            <person name="Jeffress S."/>
            <person name="Ash G."/>
            <person name="Arun Chinnappa K."/>
        </authorList>
    </citation>
    <scope>NUCLEOTIDE SEQUENCE [LARGE SCALE GENOMIC DNA]</scope>
    <source>
        <strain evidence="5 6">Hillstone_2</strain>
    </source>
</reference>
<proteinExistence type="predicted"/>
<dbReference type="InterPro" id="IPR008929">
    <property type="entry name" value="Chondroitin_lyas"/>
</dbReference>
<dbReference type="Gene3D" id="1.50.10.100">
    <property type="entry name" value="Chondroitin AC/alginate lyase"/>
    <property type="match status" value="1"/>
</dbReference>
<dbReference type="EMBL" id="PTQR01000075">
    <property type="protein sequence ID" value="TKX21884.1"/>
    <property type="molecule type" value="Genomic_DNA"/>
</dbReference>
<name>A0A4U7B1E3_9PEZI</name>
<dbReference type="GO" id="GO:0016829">
    <property type="term" value="F:lyase activity"/>
    <property type="evidence" value="ECO:0007669"/>
    <property type="project" value="UniProtKB-KW"/>
</dbReference>
<evidence type="ECO:0000256" key="3">
    <source>
        <dbReference type="SAM" id="SignalP"/>
    </source>
</evidence>
<dbReference type="Pfam" id="PF05426">
    <property type="entry name" value="Alginate_lyase"/>
    <property type="match status" value="1"/>
</dbReference>
<dbReference type="AlphaFoldDB" id="A0A4U7B1E3"/>
<evidence type="ECO:0000256" key="2">
    <source>
        <dbReference type="ARBA" id="ARBA00023239"/>
    </source>
</evidence>
<dbReference type="Proteomes" id="UP000308133">
    <property type="component" value="Unassembled WGS sequence"/>
</dbReference>
<sequence>MFGVNTLQPTVLSGLLLPSVWAQGQWVNSSFAFKHPGVLLSQSQLDFVADRIAAADQPWTLAYADMTGETLAALSRKPNPVPVVECGPFSTPDIGCAPERSDAAAAYLNALRWVMEGKQEHANKAIEYMDAWSGNLTGHLNVNAGLQAAWSASVWTRAAEIIRYTNAGWSAAGITRFESLMRDIYLPQVSRSTDKGMNWELVLVEATIHIGVFLNDGAVFSNGLDRLTTWAPAFVYLRSDGALPKPPPFMSNTTSINQTQLSAYWGGQTTFQADGITTETCQEMKRVGYGITAISHALETAYIQGIDLWSGSDLGRRLQAASDFNIEQADAASTPAWLCEGKGVDTTDIAGSTEIVLNAMHNRLGVQMWKTESHTNRNRPMGANYLNLAWETLTHAGWPAA</sequence>